<evidence type="ECO:0000313" key="2">
    <source>
        <dbReference type="Proteomes" id="UP000185783"/>
    </source>
</evidence>
<dbReference type="Proteomes" id="UP000185783">
    <property type="component" value="Unassembled WGS sequence"/>
</dbReference>
<dbReference type="Gene3D" id="3.10.450.50">
    <property type="match status" value="1"/>
</dbReference>
<dbReference type="STRING" id="197461.A3843_13845"/>
<dbReference type="AlphaFoldDB" id="A0A1U7JF25"/>
<organism evidence="1 2">
    <name type="scientific">Pseudovibrio exalbescens</name>
    <dbReference type="NCBI Taxonomy" id="197461"/>
    <lineage>
        <taxon>Bacteria</taxon>
        <taxon>Pseudomonadati</taxon>
        <taxon>Pseudomonadota</taxon>
        <taxon>Alphaproteobacteria</taxon>
        <taxon>Hyphomicrobiales</taxon>
        <taxon>Stappiaceae</taxon>
        <taxon>Pseudovibrio</taxon>
    </lineage>
</organism>
<sequence length="141" mass="16379">MTSSDQQLEDLMKAQALCEEYTHRLERNDLDRLMELFTKEAVVQSPIFDEQRAKDFYTYVLTQITGRSIRIKSIMVSPSNPTRASIHARYNRQVTGSLPQTIDLVNVFRLNPTLDRIEEVTIIYDTAKVRQDFDFPSFPTS</sequence>
<accession>A0A1U7JF25</accession>
<protein>
    <recommendedName>
        <fullName evidence="3">SnoaL-like domain-containing protein</fullName>
    </recommendedName>
</protein>
<dbReference type="OrthoDB" id="459617at2"/>
<dbReference type="EMBL" id="LVVZ01000020">
    <property type="protein sequence ID" value="OKL43305.1"/>
    <property type="molecule type" value="Genomic_DNA"/>
</dbReference>
<dbReference type="InterPro" id="IPR032710">
    <property type="entry name" value="NTF2-like_dom_sf"/>
</dbReference>
<keyword evidence="2" id="KW-1185">Reference proteome</keyword>
<gene>
    <name evidence="1" type="ORF">A3843_13845</name>
</gene>
<dbReference type="RefSeq" id="WP_028481674.1">
    <property type="nucleotide sequence ID" value="NZ_LVVZ01000020.1"/>
</dbReference>
<evidence type="ECO:0008006" key="3">
    <source>
        <dbReference type="Google" id="ProtNLM"/>
    </source>
</evidence>
<proteinExistence type="predicted"/>
<reference evidence="1 2" key="1">
    <citation type="submission" date="2016-03" db="EMBL/GenBank/DDBJ databases">
        <title>Genome sequence of Nesiotobacter sp. nov., a moderately halophilic alphaproteobacterium isolated from the Yellow Sea, China.</title>
        <authorList>
            <person name="Zhang G."/>
            <person name="Zhang R."/>
        </authorList>
    </citation>
    <scope>NUCLEOTIDE SEQUENCE [LARGE SCALE GENOMIC DNA]</scope>
    <source>
        <strain evidence="1 2">WB1-6</strain>
    </source>
</reference>
<evidence type="ECO:0000313" key="1">
    <source>
        <dbReference type="EMBL" id="OKL43305.1"/>
    </source>
</evidence>
<name>A0A1U7JF25_9HYPH</name>
<dbReference type="SUPFAM" id="SSF54427">
    <property type="entry name" value="NTF2-like"/>
    <property type="match status" value="1"/>
</dbReference>
<comment type="caution">
    <text evidence="1">The sequence shown here is derived from an EMBL/GenBank/DDBJ whole genome shotgun (WGS) entry which is preliminary data.</text>
</comment>